<evidence type="ECO:0000313" key="1">
    <source>
        <dbReference type="EMBL" id="KAG4426441.1"/>
    </source>
</evidence>
<organism evidence="1 2">
    <name type="scientific">Cadophora malorum</name>
    <dbReference type="NCBI Taxonomy" id="108018"/>
    <lineage>
        <taxon>Eukaryota</taxon>
        <taxon>Fungi</taxon>
        <taxon>Dikarya</taxon>
        <taxon>Ascomycota</taxon>
        <taxon>Pezizomycotina</taxon>
        <taxon>Leotiomycetes</taxon>
        <taxon>Helotiales</taxon>
        <taxon>Ploettnerulaceae</taxon>
        <taxon>Cadophora</taxon>
    </lineage>
</organism>
<sequence length="232" mass="25519">MTAHTPLDTGGRSLSHRLFNIIAPNPFRTLKPELVREMSKVPYMLTSARQIPNHSAPSTSDDIYADEHSDQVFLASAPESGSASTAKYQMASTPNDCGLPSTSVLEIDEEAFDATLAGHELSFNDEQTSIDGQYLGTIDDHEEELGNFPWTIDEAHGQYCEDYALLTEAIDALKMVNLERCGLDEAILRYAHAIEAVINRIKIAGMMSIVTVDANGGIVHMHFQLLINVLLR</sequence>
<proteinExistence type="predicted"/>
<reference evidence="1" key="1">
    <citation type="submission" date="2021-02" db="EMBL/GenBank/DDBJ databases">
        <title>Genome sequence Cadophora malorum strain M34.</title>
        <authorList>
            <person name="Stefanovic E."/>
            <person name="Vu D."/>
            <person name="Scully C."/>
            <person name="Dijksterhuis J."/>
            <person name="Roader J."/>
            <person name="Houbraken J."/>
        </authorList>
    </citation>
    <scope>NUCLEOTIDE SEQUENCE</scope>
    <source>
        <strain evidence="1">M34</strain>
    </source>
</reference>
<protein>
    <submittedName>
        <fullName evidence="1">Uncharacterized protein</fullName>
    </submittedName>
</protein>
<dbReference type="Proteomes" id="UP000664132">
    <property type="component" value="Unassembled WGS sequence"/>
</dbReference>
<comment type="caution">
    <text evidence="1">The sequence shown here is derived from an EMBL/GenBank/DDBJ whole genome shotgun (WGS) entry which is preliminary data.</text>
</comment>
<evidence type="ECO:0000313" key="2">
    <source>
        <dbReference type="Proteomes" id="UP000664132"/>
    </source>
</evidence>
<accession>A0A8H8BWD6</accession>
<dbReference type="AlphaFoldDB" id="A0A8H8BWD6"/>
<dbReference type="EMBL" id="JAFJYH010000002">
    <property type="protein sequence ID" value="KAG4426441.1"/>
    <property type="molecule type" value="Genomic_DNA"/>
</dbReference>
<keyword evidence="2" id="KW-1185">Reference proteome</keyword>
<dbReference type="OrthoDB" id="3553957at2759"/>
<name>A0A8H8BWD6_9HELO</name>
<gene>
    <name evidence="1" type="ORF">IFR04_000323</name>
</gene>